<dbReference type="Gene3D" id="1.20.1260.10">
    <property type="match status" value="1"/>
</dbReference>
<dbReference type="SUPFAM" id="SSF47240">
    <property type="entry name" value="Ferritin-like"/>
    <property type="match status" value="1"/>
</dbReference>
<protein>
    <submittedName>
        <fullName evidence="2">PA2169 family four-helix-bundle protein</fullName>
    </submittedName>
</protein>
<dbReference type="Pfam" id="PF09537">
    <property type="entry name" value="DUF2383"/>
    <property type="match status" value="1"/>
</dbReference>
<dbReference type="NCBIfam" id="TIGR02284">
    <property type="entry name" value="PA2169 family four-helix-bundle protein"/>
    <property type="match status" value="1"/>
</dbReference>
<sequence>MSDSDKATVSILNDLIETCRDGQKGFLACADNVTPPPLKELFQRRSGECELAAEQLEKQVLELGGRPEHGTSVGADLHRRWIDLRAWVSGKDEAAVLSECERGEGVALQHYTDALKQALPMDIREMVERQYAGVIRNLDQIRALRQQMGG</sequence>
<keyword evidence="3" id="KW-1185">Reference proteome</keyword>
<gene>
    <name evidence="2" type="ORF">OU419_14000</name>
</gene>
<feature type="domain" description="DUF2383" evidence="1">
    <location>
        <begin position="8"/>
        <end position="117"/>
    </location>
</feature>
<evidence type="ECO:0000313" key="2">
    <source>
        <dbReference type="EMBL" id="WAI52488.1"/>
    </source>
</evidence>
<dbReference type="EMBL" id="CP113432">
    <property type="protein sequence ID" value="WAI52488.1"/>
    <property type="molecule type" value="Genomic_DNA"/>
</dbReference>
<evidence type="ECO:0000259" key="1">
    <source>
        <dbReference type="Pfam" id="PF09537"/>
    </source>
</evidence>
<dbReference type="InterPro" id="IPR012347">
    <property type="entry name" value="Ferritin-like"/>
</dbReference>
<dbReference type="Proteomes" id="UP001163624">
    <property type="component" value="Chromosome"/>
</dbReference>
<dbReference type="RefSeq" id="WP_254474598.1">
    <property type="nucleotide sequence ID" value="NZ_CP113432.1"/>
</dbReference>
<accession>A0ABY7A8Q5</accession>
<dbReference type="InterPro" id="IPR009078">
    <property type="entry name" value="Ferritin-like_SF"/>
</dbReference>
<dbReference type="InterPro" id="IPR019052">
    <property type="entry name" value="DUF2383"/>
</dbReference>
<dbReference type="InterPro" id="IPR016920">
    <property type="entry name" value="UCP029477"/>
</dbReference>
<dbReference type="InterPro" id="IPR011971">
    <property type="entry name" value="CHP02284"/>
</dbReference>
<proteinExistence type="predicted"/>
<dbReference type="PIRSF" id="PIRSF029477">
    <property type="entry name" value="UCP029477"/>
    <property type="match status" value="1"/>
</dbReference>
<evidence type="ECO:0000313" key="3">
    <source>
        <dbReference type="Proteomes" id="UP001163624"/>
    </source>
</evidence>
<reference evidence="2" key="1">
    <citation type="submission" date="2022-11" db="EMBL/GenBank/DDBJ databases">
        <title>Pseudomonas triclosanedens sp. nov., a triclosan degrader isolated from activated sludge.</title>
        <authorList>
            <person name="Yin Y."/>
            <person name="Lu Z."/>
        </authorList>
    </citation>
    <scope>NUCLEOTIDE SEQUENCE</scope>
    <source>
        <strain evidence="2">ZM23</strain>
    </source>
</reference>
<organism evidence="2 3">
    <name type="scientific">Pseudomonas triclosanedens</name>
    <dbReference type="NCBI Taxonomy" id="2961893"/>
    <lineage>
        <taxon>Bacteria</taxon>
        <taxon>Pseudomonadati</taxon>
        <taxon>Pseudomonadota</taxon>
        <taxon>Gammaproteobacteria</taxon>
        <taxon>Pseudomonadales</taxon>
        <taxon>Pseudomonadaceae</taxon>
        <taxon>Pseudomonas</taxon>
    </lineage>
</organism>
<name>A0ABY7A8Q5_9PSED</name>